<proteinExistence type="predicted"/>
<protein>
    <submittedName>
        <fullName evidence="3">DinB family protein</fullName>
    </submittedName>
</protein>
<dbReference type="Gene3D" id="1.20.120.450">
    <property type="entry name" value="dinb family like domain"/>
    <property type="match status" value="1"/>
</dbReference>
<sequence length="181" mass="19487">MSTATNSLTESGINTKTERTASRRAESLAARIEEGAAGLQAFAEQLSDAEWLTPVSPTDKRSIGIIVHHVASMYPIEVGVARAVADGQSVAHVTWELVAQINAKHAAENAHVSKAAAIELLRQNSREAAAAVRAFTDEDLDRAAPLSLNSGAPLTAQFVIEDHALRHSWHHLRAIRKSVCR</sequence>
<gene>
    <name evidence="3" type="ORF">MOP44_00500</name>
</gene>
<dbReference type="Pfam" id="PF12867">
    <property type="entry name" value="DinB_2"/>
    <property type="match status" value="1"/>
</dbReference>
<evidence type="ECO:0000256" key="1">
    <source>
        <dbReference type="SAM" id="MobiDB-lite"/>
    </source>
</evidence>
<feature type="region of interest" description="Disordered" evidence="1">
    <location>
        <begin position="1"/>
        <end position="25"/>
    </location>
</feature>
<evidence type="ECO:0000313" key="3">
    <source>
        <dbReference type="EMBL" id="UWZ84429.1"/>
    </source>
</evidence>
<dbReference type="KEGG" id="orp:MOP44_00500"/>
<evidence type="ECO:0000313" key="4">
    <source>
        <dbReference type="Proteomes" id="UP001059380"/>
    </source>
</evidence>
<dbReference type="SUPFAM" id="SSF109854">
    <property type="entry name" value="DinB/YfiT-like putative metalloenzymes"/>
    <property type="match status" value="1"/>
</dbReference>
<accession>A0A9J7BTW1</accession>
<dbReference type="InterPro" id="IPR024775">
    <property type="entry name" value="DinB-like"/>
</dbReference>
<keyword evidence="4" id="KW-1185">Reference proteome</keyword>
<feature type="compositionally biased region" description="Basic and acidic residues" evidence="1">
    <location>
        <begin position="16"/>
        <end position="25"/>
    </location>
</feature>
<dbReference type="RefSeq" id="WP_260793932.1">
    <property type="nucleotide sequence ID" value="NZ_CP093313.1"/>
</dbReference>
<organism evidence="3 4">
    <name type="scientific">Occallatibacter riparius</name>
    <dbReference type="NCBI Taxonomy" id="1002689"/>
    <lineage>
        <taxon>Bacteria</taxon>
        <taxon>Pseudomonadati</taxon>
        <taxon>Acidobacteriota</taxon>
        <taxon>Terriglobia</taxon>
        <taxon>Terriglobales</taxon>
        <taxon>Acidobacteriaceae</taxon>
        <taxon>Occallatibacter</taxon>
    </lineage>
</organism>
<dbReference type="Proteomes" id="UP001059380">
    <property type="component" value="Chromosome"/>
</dbReference>
<feature type="compositionally biased region" description="Polar residues" evidence="1">
    <location>
        <begin position="1"/>
        <end position="15"/>
    </location>
</feature>
<evidence type="ECO:0000259" key="2">
    <source>
        <dbReference type="Pfam" id="PF12867"/>
    </source>
</evidence>
<dbReference type="EMBL" id="CP093313">
    <property type="protein sequence ID" value="UWZ84429.1"/>
    <property type="molecule type" value="Genomic_DNA"/>
</dbReference>
<name>A0A9J7BTW1_9BACT</name>
<dbReference type="AlphaFoldDB" id="A0A9J7BTW1"/>
<reference evidence="3" key="1">
    <citation type="submission" date="2021-04" db="EMBL/GenBank/DDBJ databases">
        <title>Phylogenetic analysis of Acidobacteriaceae.</title>
        <authorList>
            <person name="Qiu L."/>
            <person name="Zhang Q."/>
        </authorList>
    </citation>
    <scope>NUCLEOTIDE SEQUENCE</scope>
    <source>
        <strain evidence="3">DSM 25168</strain>
    </source>
</reference>
<feature type="domain" description="DinB-like" evidence="2">
    <location>
        <begin position="33"/>
        <end position="175"/>
    </location>
</feature>
<dbReference type="InterPro" id="IPR034660">
    <property type="entry name" value="DinB/YfiT-like"/>
</dbReference>